<gene>
    <name evidence="1" type="ORF">GR138_00390</name>
</gene>
<evidence type="ECO:0000313" key="2">
    <source>
        <dbReference type="Proteomes" id="UP000435802"/>
    </source>
</evidence>
<dbReference type="EMBL" id="WUMK01000001">
    <property type="protein sequence ID" value="MXN43625.1"/>
    <property type="molecule type" value="Genomic_DNA"/>
</dbReference>
<sequence>MSPEWMIAIDKMKRSGGHRREAGPLSDPLERDEWRGLEWVGSLAAWLLNRCTQRPAARPRRVVADWSCAQGMASRRF</sequence>
<dbReference type="OrthoDB" id="8420598at2"/>
<reference evidence="1 2" key="1">
    <citation type="submission" date="2019-12" db="EMBL/GenBank/DDBJ databases">
        <title>Shinella kummerowiae sp. nov., a symbiotic bacterium isolated from root nodules of the herbal legume Kummerowia stipulacea.</title>
        <authorList>
            <person name="Gao J."/>
        </authorList>
    </citation>
    <scope>NUCLEOTIDE SEQUENCE [LARGE SCALE GENOMIC DNA]</scope>
    <source>
        <strain evidence="1 2">CCBAU 25048</strain>
    </source>
</reference>
<keyword evidence="2" id="KW-1185">Reference proteome</keyword>
<name>A0A6N8S3F5_9HYPH</name>
<dbReference type="RefSeq" id="WP_160856641.1">
    <property type="nucleotide sequence ID" value="NZ_WUMK01000001.1"/>
</dbReference>
<organism evidence="1 2">
    <name type="scientific">Shinella kummerowiae</name>
    <dbReference type="NCBI Taxonomy" id="417745"/>
    <lineage>
        <taxon>Bacteria</taxon>
        <taxon>Pseudomonadati</taxon>
        <taxon>Pseudomonadota</taxon>
        <taxon>Alphaproteobacteria</taxon>
        <taxon>Hyphomicrobiales</taxon>
        <taxon>Rhizobiaceae</taxon>
        <taxon>Shinella</taxon>
    </lineage>
</organism>
<dbReference type="Proteomes" id="UP000435802">
    <property type="component" value="Unassembled WGS sequence"/>
</dbReference>
<accession>A0A6N8S3F5</accession>
<protein>
    <submittedName>
        <fullName evidence="1">Uncharacterized protein</fullName>
    </submittedName>
</protein>
<evidence type="ECO:0000313" key="1">
    <source>
        <dbReference type="EMBL" id="MXN43625.1"/>
    </source>
</evidence>
<comment type="caution">
    <text evidence="1">The sequence shown here is derived from an EMBL/GenBank/DDBJ whole genome shotgun (WGS) entry which is preliminary data.</text>
</comment>
<proteinExistence type="predicted"/>
<dbReference type="AlphaFoldDB" id="A0A6N8S3F5"/>